<organism evidence="2 3">
    <name type="scientific">Acacia crassicarpa</name>
    <name type="common">northern wattle</name>
    <dbReference type="NCBI Taxonomy" id="499986"/>
    <lineage>
        <taxon>Eukaryota</taxon>
        <taxon>Viridiplantae</taxon>
        <taxon>Streptophyta</taxon>
        <taxon>Embryophyta</taxon>
        <taxon>Tracheophyta</taxon>
        <taxon>Spermatophyta</taxon>
        <taxon>Magnoliopsida</taxon>
        <taxon>eudicotyledons</taxon>
        <taxon>Gunneridae</taxon>
        <taxon>Pentapetalae</taxon>
        <taxon>rosids</taxon>
        <taxon>fabids</taxon>
        <taxon>Fabales</taxon>
        <taxon>Fabaceae</taxon>
        <taxon>Caesalpinioideae</taxon>
        <taxon>mimosoid clade</taxon>
        <taxon>Acacieae</taxon>
        <taxon>Acacia</taxon>
    </lineage>
</organism>
<dbReference type="Proteomes" id="UP001293593">
    <property type="component" value="Unassembled WGS sequence"/>
</dbReference>
<feature type="region of interest" description="Disordered" evidence="1">
    <location>
        <begin position="76"/>
        <end position="106"/>
    </location>
</feature>
<feature type="compositionally biased region" description="Polar residues" evidence="1">
    <location>
        <begin position="34"/>
        <end position="44"/>
    </location>
</feature>
<evidence type="ECO:0000256" key="1">
    <source>
        <dbReference type="SAM" id="MobiDB-lite"/>
    </source>
</evidence>
<feature type="region of interest" description="Disordered" evidence="1">
    <location>
        <begin position="141"/>
        <end position="188"/>
    </location>
</feature>
<gene>
    <name evidence="2" type="ORF">QN277_006058</name>
</gene>
<feature type="compositionally biased region" description="Low complexity" evidence="1">
    <location>
        <begin position="147"/>
        <end position="163"/>
    </location>
</feature>
<name>A0AAE1IYE3_9FABA</name>
<dbReference type="EMBL" id="JAWXYG010000011">
    <property type="protein sequence ID" value="KAK4259758.1"/>
    <property type="molecule type" value="Genomic_DNA"/>
</dbReference>
<proteinExistence type="predicted"/>
<protein>
    <submittedName>
        <fullName evidence="2">Uncharacterized protein</fullName>
    </submittedName>
</protein>
<feature type="compositionally biased region" description="Polar residues" evidence="1">
    <location>
        <begin position="176"/>
        <end position="188"/>
    </location>
</feature>
<sequence>MALHVQEPTDFLIPNERPQEDLTESASRFSMLHLNNANHSPSPTSSDIAAAAGGSGHLHHHPPCTICGCQGFNPMKRRSPESELESSRPKKHSCEQEDQTQPSGYSAVSLPLSLENLAAIHNTRSALPVFRRCFSDPYTVPSAAGAPSTPNTSPENTPSTSRLPPRPPSLKRCVSDPSSNPSKLTFQESCLEDTGMGVDLSKEENSDLLRMKRMKGRLREMKKWWDEVMHEEEENQVEEGDKAMSVSQVDEGHKAVCVSQDYSGMEDVAEEFVTVEWVEKSLCVNFKCPCSKGYQILLSGNKCYYKLV</sequence>
<feature type="region of interest" description="Disordered" evidence="1">
    <location>
        <begin position="34"/>
        <end position="55"/>
    </location>
</feature>
<accession>A0AAE1IYE3</accession>
<evidence type="ECO:0000313" key="2">
    <source>
        <dbReference type="EMBL" id="KAK4259758.1"/>
    </source>
</evidence>
<feature type="compositionally biased region" description="Basic and acidic residues" evidence="1">
    <location>
        <begin position="78"/>
        <end position="95"/>
    </location>
</feature>
<reference evidence="2" key="1">
    <citation type="submission" date="2023-10" db="EMBL/GenBank/DDBJ databases">
        <title>Chromosome-level genome of the transformable northern wattle, Acacia crassicarpa.</title>
        <authorList>
            <person name="Massaro I."/>
            <person name="Sinha N.R."/>
            <person name="Poethig S."/>
            <person name="Leichty A.R."/>
        </authorList>
    </citation>
    <scope>NUCLEOTIDE SEQUENCE</scope>
    <source>
        <strain evidence="2">Acra3RX</strain>
        <tissue evidence="2">Leaf</tissue>
    </source>
</reference>
<evidence type="ECO:0000313" key="3">
    <source>
        <dbReference type="Proteomes" id="UP001293593"/>
    </source>
</evidence>
<feature type="region of interest" description="Disordered" evidence="1">
    <location>
        <begin position="1"/>
        <end position="22"/>
    </location>
</feature>
<comment type="caution">
    <text evidence="2">The sequence shown here is derived from an EMBL/GenBank/DDBJ whole genome shotgun (WGS) entry which is preliminary data.</text>
</comment>
<keyword evidence="3" id="KW-1185">Reference proteome</keyword>
<dbReference type="AlphaFoldDB" id="A0AAE1IYE3"/>